<comment type="caution">
    <text evidence="10">The sequence shown here is derived from an EMBL/GenBank/DDBJ whole genome shotgun (WGS) entry which is preliminary data.</text>
</comment>
<evidence type="ECO:0000256" key="2">
    <source>
        <dbReference type="ARBA" id="ARBA00004370"/>
    </source>
</evidence>
<sequence>MFWYILFVVLLLLTYYWYQRPNKFPFGPRGLPVIGVAPFLGKHPHKTYMKWSKEYGPILSVRLGRNDAVILNDYDSVQQAFGARNTVFSGRPPNGFLDKLFEGHGIVFMDYGENWKSQRKFGLFTLRGLGVGKKTMEERVFEEVAYFKDEIKANNGKPFDILTSLKKAVSNNICSVAYGSRFDYNDPIFNQLIHNLDNIFNTPEIISTIAFMFLIPILRHIPPFSSRSKRMLGIMDKIVGVQKDIIKDHQNSLDNGNVRDFIDAFLVEIKNKTHSSFTEKQLVYYILNLFVAGTETVTQTVRWGLLSLIHYPQIQKKLYEEIDSVLGSDGKVTMSHRTTMPYVCAFVEEILRCRPAASIGLPHMATDDAEVNGFSIPKGTQVFANIWAVHHDENIWDEPEKFKPERHLDEKGNFVMSHRVIPFSMGPRHCLGEQLARMEIFIFLVSTLQGFEILPDPDKSDLPIFHDSVPGLNVLAFPFRLVAKQR</sequence>
<keyword evidence="8" id="KW-0503">Monooxygenase</keyword>
<reference evidence="10 11" key="1">
    <citation type="submission" date="2024-02" db="EMBL/GenBank/DDBJ databases">
        <authorList>
            <person name="Daric V."/>
            <person name="Darras S."/>
        </authorList>
    </citation>
    <scope>NUCLEOTIDE SEQUENCE [LARGE SCALE GENOMIC DNA]</scope>
</reference>
<comment type="similarity">
    <text evidence="3 8">Belongs to the cytochrome P450 family.</text>
</comment>
<evidence type="ECO:0000256" key="7">
    <source>
        <dbReference type="ARBA" id="ARBA00023136"/>
    </source>
</evidence>
<keyword evidence="5 8" id="KW-0560">Oxidoreductase</keyword>
<dbReference type="PROSITE" id="PS00086">
    <property type="entry name" value="CYTOCHROME_P450"/>
    <property type="match status" value="1"/>
</dbReference>
<evidence type="ECO:0000256" key="3">
    <source>
        <dbReference type="ARBA" id="ARBA00010617"/>
    </source>
</evidence>
<dbReference type="PANTHER" id="PTHR24300:SF397">
    <property type="entry name" value="CYTOCHROME P450 2U1"/>
    <property type="match status" value="1"/>
</dbReference>
<dbReference type="PRINTS" id="PR01686">
    <property type="entry name" value="EP450ICYP2D"/>
</dbReference>
<evidence type="ECO:0000313" key="11">
    <source>
        <dbReference type="Proteomes" id="UP001642483"/>
    </source>
</evidence>
<proteinExistence type="inferred from homology"/>
<dbReference type="InterPro" id="IPR002401">
    <property type="entry name" value="Cyt_P450_E_grp-I"/>
</dbReference>
<dbReference type="InterPro" id="IPR036396">
    <property type="entry name" value="Cyt_P450_sf"/>
</dbReference>
<dbReference type="PANTHER" id="PTHR24300">
    <property type="entry name" value="CYTOCHROME P450 508A4-RELATED"/>
    <property type="match status" value="1"/>
</dbReference>
<dbReference type="Pfam" id="PF00067">
    <property type="entry name" value="p450"/>
    <property type="match status" value="1"/>
</dbReference>
<accession>A0ABP0FBD0</accession>
<evidence type="ECO:0000256" key="8">
    <source>
        <dbReference type="RuleBase" id="RU000461"/>
    </source>
</evidence>
<keyword evidence="11" id="KW-1185">Reference proteome</keyword>
<dbReference type="Gene3D" id="1.10.630.10">
    <property type="entry name" value="Cytochrome P450"/>
    <property type="match status" value="1"/>
</dbReference>
<evidence type="ECO:0000256" key="9">
    <source>
        <dbReference type="SAM" id="SignalP"/>
    </source>
</evidence>
<protein>
    <recommendedName>
        <fullName evidence="12">Cytochrome P450</fullName>
    </recommendedName>
</protein>
<comment type="subcellular location">
    <subcellularLocation>
        <location evidence="2">Membrane</location>
    </subcellularLocation>
</comment>
<dbReference type="InterPro" id="IPR017972">
    <property type="entry name" value="Cyt_P450_CS"/>
</dbReference>
<dbReference type="InterPro" id="IPR050182">
    <property type="entry name" value="Cytochrome_P450_fam2"/>
</dbReference>
<keyword evidence="9" id="KW-0732">Signal</keyword>
<evidence type="ECO:0008006" key="12">
    <source>
        <dbReference type="Google" id="ProtNLM"/>
    </source>
</evidence>
<dbReference type="PRINTS" id="PR00385">
    <property type="entry name" value="P450"/>
</dbReference>
<feature type="chain" id="PRO_5047514667" description="Cytochrome P450" evidence="9">
    <location>
        <begin position="19"/>
        <end position="486"/>
    </location>
</feature>
<keyword evidence="7" id="KW-0472">Membrane</keyword>
<dbReference type="InterPro" id="IPR001128">
    <property type="entry name" value="Cyt_P450"/>
</dbReference>
<organism evidence="10 11">
    <name type="scientific">Clavelina lepadiformis</name>
    <name type="common">Light-bulb sea squirt</name>
    <name type="synonym">Ascidia lepadiformis</name>
    <dbReference type="NCBI Taxonomy" id="159417"/>
    <lineage>
        <taxon>Eukaryota</taxon>
        <taxon>Metazoa</taxon>
        <taxon>Chordata</taxon>
        <taxon>Tunicata</taxon>
        <taxon>Ascidiacea</taxon>
        <taxon>Aplousobranchia</taxon>
        <taxon>Clavelinidae</taxon>
        <taxon>Clavelina</taxon>
    </lineage>
</organism>
<dbReference type="Proteomes" id="UP001642483">
    <property type="component" value="Unassembled WGS sequence"/>
</dbReference>
<name>A0ABP0FBD0_CLALP</name>
<keyword evidence="4 8" id="KW-0479">Metal-binding</keyword>
<dbReference type="EMBL" id="CAWYQH010000024">
    <property type="protein sequence ID" value="CAK8675754.1"/>
    <property type="molecule type" value="Genomic_DNA"/>
</dbReference>
<evidence type="ECO:0000256" key="4">
    <source>
        <dbReference type="ARBA" id="ARBA00022723"/>
    </source>
</evidence>
<keyword evidence="6 8" id="KW-0408">Iron</keyword>
<comment type="cofactor">
    <cofactor evidence="1">
        <name>heme</name>
        <dbReference type="ChEBI" id="CHEBI:30413"/>
    </cofactor>
</comment>
<evidence type="ECO:0000313" key="10">
    <source>
        <dbReference type="EMBL" id="CAK8675754.1"/>
    </source>
</evidence>
<keyword evidence="8" id="KW-0349">Heme</keyword>
<gene>
    <name evidence="10" type="ORF">CVLEPA_LOCUS5296</name>
</gene>
<dbReference type="PRINTS" id="PR00463">
    <property type="entry name" value="EP450I"/>
</dbReference>
<evidence type="ECO:0000256" key="1">
    <source>
        <dbReference type="ARBA" id="ARBA00001971"/>
    </source>
</evidence>
<dbReference type="InterPro" id="IPR008069">
    <property type="entry name" value="Cyt_P450_E_grp-I_CYP2D-like"/>
</dbReference>
<feature type="signal peptide" evidence="9">
    <location>
        <begin position="1"/>
        <end position="18"/>
    </location>
</feature>
<dbReference type="SUPFAM" id="SSF48264">
    <property type="entry name" value="Cytochrome P450"/>
    <property type="match status" value="1"/>
</dbReference>
<evidence type="ECO:0000256" key="5">
    <source>
        <dbReference type="ARBA" id="ARBA00023002"/>
    </source>
</evidence>
<evidence type="ECO:0000256" key="6">
    <source>
        <dbReference type="ARBA" id="ARBA00023004"/>
    </source>
</evidence>